<gene>
    <name evidence="2" type="ORF">ACFFIC_08835</name>
</gene>
<organism evidence="2 3">
    <name type="scientific">Muricoccus vinaceus</name>
    <dbReference type="NCBI Taxonomy" id="424704"/>
    <lineage>
        <taxon>Bacteria</taxon>
        <taxon>Pseudomonadati</taxon>
        <taxon>Pseudomonadota</taxon>
        <taxon>Alphaproteobacteria</taxon>
        <taxon>Acetobacterales</taxon>
        <taxon>Roseomonadaceae</taxon>
        <taxon>Muricoccus</taxon>
    </lineage>
</organism>
<accession>A0ABV6IQE6</accession>
<name>A0ABV6IQE6_9PROT</name>
<sequence length="51" mass="5477">MGELLDHQHIGREQSSYRPDREDLSDIQLAASGLGDKDGAGDPAEAAKAQR</sequence>
<dbReference type="Proteomes" id="UP001589789">
    <property type="component" value="Unassembled WGS sequence"/>
</dbReference>
<evidence type="ECO:0000256" key="1">
    <source>
        <dbReference type="SAM" id="MobiDB-lite"/>
    </source>
</evidence>
<feature type="compositionally biased region" description="Basic and acidic residues" evidence="1">
    <location>
        <begin position="1"/>
        <end position="12"/>
    </location>
</feature>
<proteinExistence type="predicted"/>
<evidence type="ECO:0000313" key="2">
    <source>
        <dbReference type="EMBL" id="MFC0385661.1"/>
    </source>
</evidence>
<comment type="caution">
    <text evidence="2">The sequence shown here is derived from an EMBL/GenBank/DDBJ whole genome shotgun (WGS) entry which is preliminary data.</text>
</comment>
<keyword evidence="3" id="KW-1185">Reference proteome</keyword>
<dbReference type="EMBL" id="JBHLVZ010000011">
    <property type="protein sequence ID" value="MFC0385661.1"/>
    <property type="molecule type" value="Genomic_DNA"/>
</dbReference>
<reference evidence="2 3" key="1">
    <citation type="submission" date="2024-09" db="EMBL/GenBank/DDBJ databases">
        <authorList>
            <person name="Sun Q."/>
            <person name="Mori K."/>
        </authorList>
    </citation>
    <scope>NUCLEOTIDE SEQUENCE [LARGE SCALE GENOMIC DNA]</scope>
    <source>
        <strain evidence="2 3">CCM 7468</strain>
    </source>
</reference>
<evidence type="ECO:0000313" key="3">
    <source>
        <dbReference type="Proteomes" id="UP001589789"/>
    </source>
</evidence>
<feature type="region of interest" description="Disordered" evidence="1">
    <location>
        <begin position="1"/>
        <end position="51"/>
    </location>
</feature>
<protein>
    <submittedName>
        <fullName evidence="2">Uncharacterized protein</fullName>
    </submittedName>
</protein>
<dbReference type="RefSeq" id="WP_377049809.1">
    <property type="nucleotide sequence ID" value="NZ_JBHLVZ010000011.1"/>
</dbReference>